<proteinExistence type="predicted"/>
<protein>
    <submittedName>
        <fullName evidence="1">Uncharacterized protein</fullName>
    </submittedName>
</protein>
<organism evidence="1 2">
    <name type="scientific">Hyalomma asiaticum</name>
    <name type="common">Tick</name>
    <dbReference type="NCBI Taxonomy" id="266040"/>
    <lineage>
        <taxon>Eukaryota</taxon>
        <taxon>Metazoa</taxon>
        <taxon>Ecdysozoa</taxon>
        <taxon>Arthropoda</taxon>
        <taxon>Chelicerata</taxon>
        <taxon>Arachnida</taxon>
        <taxon>Acari</taxon>
        <taxon>Parasitiformes</taxon>
        <taxon>Ixodida</taxon>
        <taxon>Ixodoidea</taxon>
        <taxon>Ixodidae</taxon>
        <taxon>Hyalomminae</taxon>
        <taxon>Hyalomma</taxon>
    </lineage>
</organism>
<dbReference type="Proteomes" id="UP000821845">
    <property type="component" value="Chromosome 2"/>
</dbReference>
<sequence length="428" mass="46945">MDDFACLRMFLRRSEDRLSLEAAAATKSKRSPWMCETQLPYGDGAFHLMNEFGAEIALGTYMLHSEVFMLTAGVRDHWYRRSDYFVNLSVDEWKQLAIPVDENGEYSRCTIRESPDGGAEAPAYGHNIVSTWNLVCHRRWLIDVARIVYTAATVVPLAAATSFADSIGHRAALFITIPVVLISTQFFVLVRAIVTASTSALVPPTIALLADMPTTEKFPAYVVTSSLLSFLRMAVSMFDAHLARTDGVAVQLILMIPTCLLVVLYYTASESPIWILATGNAKEAERVASRAAYMDNVSAEACRKLITRKSDRLCSKLLKTCTVLMCGLWTALCWDYDTLVWKEGVPIGDVASSHSFTLSVIACVATVPFVARSGLRNAVMGLGLGFAITLTALTAKYSGVQILHDSLVVFMRVAGGVCITFFIVMSIP</sequence>
<keyword evidence="2" id="KW-1185">Reference proteome</keyword>
<comment type="caution">
    <text evidence="1">The sequence shown here is derived from an EMBL/GenBank/DDBJ whole genome shotgun (WGS) entry which is preliminary data.</text>
</comment>
<evidence type="ECO:0000313" key="1">
    <source>
        <dbReference type="EMBL" id="KAH6937656.1"/>
    </source>
</evidence>
<dbReference type="EMBL" id="CM023482">
    <property type="protein sequence ID" value="KAH6937656.1"/>
    <property type="molecule type" value="Genomic_DNA"/>
</dbReference>
<reference evidence="1" key="1">
    <citation type="submission" date="2020-05" db="EMBL/GenBank/DDBJ databases">
        <title>Large-scale comparative analyses of tick genomes elucidate their genetic diversity and vector capacities.</title>
        <authorList>
            <person name="Jia N."/>
            <person name="Wang J."/>
            <person name="Shi W."/>
            <person name="Du L."/>
            <person name="Sun Y."/>
            <person name="Zhan W."/>
            <person name="Jiang J."/>
            <person name="Wang Q."/>
            <person name="Zhang B."/>
            <person name="Ji P."/>
            <person name="Sakyi L.B."/>
            <person name="Cui X."/>
            <person name="Yuan T."/>
            <person name="Jiang B."/>
            <person name="Yang W."/>
            <person name="Lam T.T.-Y."/>
            <person name="Chang Q."/>
            <person name="Ding S."/>
            <person name="Wang X."/>
            <person name="Zhu J."/>
            <person name="Ruan X."/>
            <person name="Zhao L."/>
            <person name="Wei J."/>
            <person name="Que T."/>
            <person name="Du C."/>
            <person name="Cheng J."/>
            <person name="Dai P."/>
            <person name="Han X."/>
            <person name="Huang E."/>
            <person name="Gao Y."/>
            <person name="Liu J."/>
            <person name="Shao H."/>
            <person name="Ye R."/>
            <person name="Li L."/>
            <person name="Wei W."/>
            <person name="Wang X."/>
            <person name="Wang C."/>
            <person name="Yang T."/>
            <person name="Huo Q."/>
            <person name="Li W."/>
            <person name="Guo W."/>
            <person name="Chen H."/>
            <person name="Zhou L."/>
            <person name="Ni X."/>
            <person name="Tian J."/>
            <person name="Zhou Y."/>
            <person name="Sheng Y."/>
            <person name="Liu T."/>
            <person name="Pan Y."/>
            <person name="Xia L."/>
            <person name="Li J."/>
            <person name="Zhao F."/>
            <person name="Cao W."/>
        </authorList>
    </citation>
    <scope>NUCLEOTIDE SEQUENCE</scope>
    <source>
        <strain evidence="1">Hyas-2018</strain>
    </source>
</reference>
<gene>
    <name evidence="1" type="ORF">HPB50_003551</name>
</gene>
<accession>A0ACB7SUM1</accession>
<name>A0ACB7SUM1_HYAAI</name>
<evidence type="ECO:0000313" key="2">
    <source>
        <dbReference type="Proteomes" id="UP000821845"/>
    </source>
</evidence>